<dbReference type="AlphaFoldDB" id="A0A9X2WJK1"/>
<accession>A0A9X2WJK1</accession>
<organism evidence="5 6">
    <name type="scientific">Shewanella holmiensis</name>
    <dbReference type="NCBI Taxonomy" id="2952222"/>
    <lineage>
        <taxon>Bacteria</taxon>
        <taxon>Pseudomonadati</taxon>
        <taxon>Pseudomonadota</taxon>
        <taxon>Gammaproteobacteria</taxon>
        <taxon>Alteromonadales</taxon>
        <taxon>Shewanellaceae</taxon>
        <taxon>Shewanella</taxon>
    </lineage>
</organism>
<dbReference type="NCBIfam" id="TIGR01730">
    <property type="entry name" value="RND_mfp"/>
    <property type="match status" value="1"/>
</dbReference>
<dbReference type="GO" id="GO:1990281">
    <property type="term" value="C:efflux pump complex"/>
    <property type="evidence" value="ECO:0007669"/>
    <property type="project" value="TreeGrafter"/>
</dbReference>
<name>A0A9X2WJK1_9GAMM</name>
<evidence type="ECO:0000256" key="3">
    <source>
        <dbReference type="SAM" id="SignalP"/>
    </source>
</evidence>
<feature type="signal peptide" evidence="3">
    <location>
        <begin position="1"/>
        <end position="27"/>
    </location>
</feature>
<dbReference type="Gene3D" id="2.40.30.170">
    <property type="match status" value="1"/>
</dbReference>
<keyword evidence="6" id="KW-1185">Reference proteome</keyword>
<reference evidence="5" key="1">
    <citation type="journal article" date="2023" name="Int. J. Syst. Evol. Microbiol.">
        <title>&lt;i&gt;Shewanella septentrionalis&lt;/i&gt; sp. nov. and &lt;i&gt;Shewanella holmiensis&lt;/i&gt; sp. nov., isolated from Baltic Sea water and sediments.</title>
        <authorList>
            <person name="Martin-Rodriguez A.J."/>
            <person name="Thorell K."/>
            <person name="Joffre E."/>
            <person name="Jensie-Markopoulos S."/>
            <person name="Moore E.R.B."/>
            <person name="Sjoling A."/>
        </authorList>
    </citation>
    <scope>NUCLEOTIDE SEQUENCE</scope>
    <source>
        <strain evidence="5">SP1S2-7</strain>
    </source>
</reference>
<dbReference type="Gene3D" id="2.40.420.20">
    <property type="match status" value="1"/>
</dbReference>
<evidence type="ECO:0000256" key="2">
    <source>
        <dbReference type="SAM" id="Coils"/>
    </source>
</evidence>
<gene>
    <name evidence="5" type="ORF">NE535_02260</name>
</gene>
<evidence type="ECO:0000313" key="6">
    <source>
        <dbReference type="Proteomes" id="UP001155546"/>
    </source>
</evidence>
<evidence type="ECO:0000313" key="5">
    <source>
        <dbReference type="EMBL" id="MCT7940629.1"/>
    </source>
</evidence>
<feature type="domain" description="CzcB-like barrel-sandwich hybrid" evidence="4">
    <location>
        <begin position="66"/>
        <end position="178"/>
    </location>
</feature>
<feature type="coiled-coil region" evidence="2">
    <location>
        <begin position="95"/>
        <end position="122"/>
    </location>
</feature>
<keyword evidence="3" id="KW-0732">Signal</keyword>
<comment type="similarity">
    <text evidence="1">Belongs to the membrane fusion protein (MFP) (TC 8.A.1) family.</text>
</comment>
<evidence type="ECO:0000259" key="4">
    <source>
        <dbReference type="Pfam" id="PF25973"/>
    </source>
</evidence>
<dbReference type="Proteomes" id="UP001155546">
    <property type="component" value="Unassembled WGS sequence"/>
</dbReference>
<comment type="caution">
    <text evidence="5">The sequence shown here is derived from an EMBL/GenBank/DDBJ whole genome shotgun (WGS) entry which is preliminary data.</text>
</comment>
<dbReference type="Pfam" id="PF25973">
    <property type="entry name" value="BSH_CzcB"/>
    <property type="match status" value="1"/>
</dbReference>
<dbReference type="GO" id="GO:0015562">
    <property type="term" value="F:efflux transmembrane transporter activity"/>
    <property type="evidence" value="ECO:0007669"/>
    <property type="project" value="TreeGrafter"/>
</dbReference>
<sequence>MQISHYKHYRVLSLLVLGLLVSACQPAEQILAKPTLIDTYTLPTIENQVLREFNGVARAQDLTRLSFRVEGRIAQIPVSKGQEIKQGQVLAVLEKRDYQITLEDRKARMEVAEKQAKRVKQLVDQKLMAQAEFDQINAQYLVAKAQAKQAELTLQYTVLRAPFDGMVSDVFLESFENVQPGVAVLSVQKVDQIEVDIQMPDTLIAVAYRGKEEGSLKVQFEAFEGQYFDGHLLEVNTEKDPKTSTYIATIVGDLDPSFKVLEGMPAKVSINLSNITYTYNREYLLPINAVVMKDGDDLVKQESGVWLYDATSQTVKYQAVRLGVIVGDQIEVVEGLKDGQTIVTVGASRLLEGQHVELVKG</sequence>
<dbReference type="Gene3D" id="1.10.287.470">
    <property type="entry name" value="Helix hairpin bin"/>
    <property type="match status" value="1"/>
</dbReference>
<dbReference type="SUPFAM" id="SSF111369">
    <property type="entry name" value="HlyD-like secretion proteins"/>
    <property type="match status" value="1"/>
</dbReference>
<feature type="chain" id="PRO_5040755888" evidence="3">
    <location>
        <begin position="28"/>
        <end position="361"/>
    </location>
</feature>
<proteinExistence type="inferred from homology"/>
<dbReference type="RefSeq" id="WP_261297072.1">
    <property type="nucleotide sequence ID" value="NZ_JAMTCD010000002.1"/>
</dbReference>
<protein>
    <submittedName>
        <fullName evidence="5">Efflux RND transporter periplasmic adaptor subunit</fullName>
    </submittedName>
</protein>
<dbReference type="PROSITE" id="PS51257">
    <property type="entry name" value="PROKAR_LIPOPROTEIN"/>
    <property type="match status" value="1"/>
</dbReference>
<dbReference type="InterPro" id="IPR006143">
    <property type="entry name" value="RND_pump_MFP"/>
</dbReference>
<dbReference type="Gene3D" id="2.40.50.100">
    <property type="match status" value="1"/>
</dbReference>
<dbReference type="InterPro" id="IPR058647">
    <property type="entry name" value="BSH_CzcB-like"/>
</dbReference>
<dbReference type="PANTHER" id="PTHR30469">
    <property type="entry name" value="MULTIDRUG RESISTANCE PROTEIN MDTA"/>
    <property type="match status" value="1"/>
</dbReference>
<dbReference type="PANTHER" id="PTHR30469:SF20">
    <property type="entry name" value="EFFLUX RND TRANSPORTER PERIPLASMIC ADAPTOR SUBUNIT"/>
    <property type="match status" value="1"/>
</dbReference>
<keyword evidence="2" id="KW-0175">Coiled coil</keyword>
<dbReference type="EMBL" id="JAMTCD010000002">
    <property type="protein sequence ID" value="MCT7940629.1"/>
    <property type="molecule type" value="Genomic_DNA"/>
</dbReference>
<evidence type="ECO:0000256" key="1">
    <source>
        <dbReference type="ARBA" id="ARBA00009477"/>
    </source>
</evidence>